<evidence type="ECO:0000313" key="1">
    <source>
        <dbReference type="EMBL" id="AEM46686.1"/>
    </source>
</evidence>
<gene>
    <name evidence="1" type="ORF">Acife_0473</name>
</gene>
<dbReference type="HOGENOM" id="CLU_3113471_0_0_6"/>
<name>G0JTD2_9PROT</name>
<evidence type="ECO:0000313" key="2">
    <source>
        <dbReference type="Proteomes" id="UP000009220"/>
    </source>
</evidence>
<dbReference type="PROSITE" id="PS51257">
    <property type="entry name" value="PROKAR_LIPOPROTEIN"/>
    <property type="match status" value="1"/>
</dbReference>
<dbReference type="STRING" id="743299.Acife_0473"/>
<organism evidence="1 2">
    <name type="scientific">Acidithiobacillus ferrivorans SS3</name>
    <dbReference type="NCBI Taxonomy" id="743299"/>
    <lineage>
        <taxon>Bacteria</taxon>
        <taxon>Pseudomonadati</taxon>
        <taxon>Pseudomonadota</taxon>
        <taxon>Acidithiobacillia</taxon>
        <taxon>Acidithiobacillales</taxon>
        <taxon>Acidithiobacillaceae</taxon>
        <taxon>Acidithiobacillus</taxon>
    </lineage>
</organism>
<reference evidence="1 2" key="1">
    <citation type="journal article" date="2011" name="J. Bacteriol.">
        <title>Draft genome of the psychrotolerant acidophile Acidithiobacillus ferrivorans SS3.</title>
        <authorList>
            <person name="Liljeqvist M."/>
            <person name="Valdes J."/>
            <person name="Holmes D.S."/>
            <person name="Dopson M."/>
        </authorList>
    </citation>
    <scope>NUCLEOTIDE SEQUENCE [LARGE SCALE GENOMIC DNA]</scope>
    <source>
        <strain evidence="1 2">SS3</strain>
    </source>
</reference>
<protein>
    <recommendedName>
        <fullName evidence="3">Lipoprotein</fullName>
    </recommendedName>
</protein>
<dbReference type="KEGG" id="afi:Acife_0473"/>
<accession>G0JTD2</accession>
<dbReference type="Proteomes" id="UP000009220">
    <property type="component" value="Chromosome"/>
</dbReference>
<proteinExistence type="predicted"/>
<dbReference type="AlphaFoldDB" id="G0JTD2"/>
<dbReference type="EMBL" id="CP002985">
    <property type="protein sequence ID" value="AEM46686.1"/>
    <property type="molecule type" value="Genomic_DNA"/>
</dbReference>
<evidence type="ECO:0008006" key="3">
    <source>
        <dbReference type="Google" id="ProtNLM"/>
    </source>
</evidence>
<sequence>MRFVRRYRRFLIVMAGIAMLSGCVLAPGYGYGYRVHPIIHPAWRGWGWRR</sequence>